<sequence length="247" mass="27409">MIVSQLDSQFFYFTLTVPFVLLWLVVFWISPSTRRELIRSSILFALAGVVVENLFYFHDYWRPQGISAFHIGTFVIYPEFILFGGSLGGIAATAYQVCFRTTLIGSEKAHVKSRIVFVTAVFFATTLLAWQAGINSIFATSLGAVAISLGVVYIRRDLLVPAFMSGILTLGVMVVSYTIFLLAIGNIEEIGQRAWLLYGSDLDIRLLGIPITELVWGFSVGSAIGILRAFMHDAHFSPNHISPSIER</sequence>
<reference evidence="2 3" key="1">
    <citation type="journal article" date="2016" name="Nat. Commun.">
        <title>Thousands of microbial genomes shed light on interconnected biogeochemical processes in an aquifer system.</title>
        <authorList>
            <person name="Anantharaman K."/>
            <person name="Brown C.T."/>
            <person name="Hug L.A."/>
            <person name="Sharon I."/>
            <person name="Castelle C.J."/>
            <person name="Probst A.J."/>
            <person name="Thomas B.C."/>
            <person name="Singh A."/>
            <person name="Wilkins M.J."/>
            <person name="Karaoz U."/>
            <person name="Brodie E.L."/>
            <person name="Williams K.H."/>
            <person name="Hubbard S.S."/>
            <person name="Banfield J.F."/>
        </authorList>
    </citation>
    <scope>NUCLEOTIDE SEQUENCE [LARGE SCALE GENOMIC DNA]</scope>
</reference>
<protein>
    <recommendedName>
        <fullName evidence="4">Lycopene cyclase domain-containing protein</fullName>
    </recommendedName>
</protein>
<feature type="transmembrane region" description="Helical" evidence="1">
    <location>
        <begin position="76"/>
        <end position="99"/>
    </location>
</feature>
<feature type="transmembrane region" description="Helical" evidence="1">
    <location>
        <begin position="12"/>
        <end position="30"/>
    </location>
</feature>
<dbReference type="GO" id="GO:0016020">
    <property type="term" value="C:membrane"/>
    <property type="evidence" value="ECO:0007669"/>
    <property type="project" value="UniProtKB-SubCell"/>
</dbReference>
<dbReference type="AlphaFoldDB" id="A0A1F6CWR8"/>
<keyword evidence="1" id="KW-1133">Transmembrane helix</keyword>
<accession>A0A1F6CWR8</accession>
<dbReference type="GO" id="GO:0016872">
    <property type="term" value="F:intramolecular lyase activity"/>
    <property type="evidence" value="ECO:0007669"/>
    <property type="project" value="InterPro"/>
</dbReference>
<dbReference type="EMBL" id="MFKT01000010">
    <property type="protein sequence ID" value="OGG53537.1"/>
    <property type="molecule type" value="Genomic_DNA"/>
</dbReference>
<proteinExistence type="predicted"/>
<dbReference type="STRING" id="1798480.A2851_03785"/>
<feature type="transmembrane region" description="Helical" evidence="1">
    <location>
        <begin position="111"/>
        <end position="130"/>
    </location>
</feature>
<keyword evidence="1" id="KW-0812">Transmembrane</keyword>
<dbReference type="Proteomes" id="UP000176863">
    <property type="component" value="Unassembled WGS sequence"/>
</dbReference>
<keyword evidence="1" id="KW-0472">Membrane</keyword>
<feature type="transmembrane region" description="Helical" evidence="1">
    <location>
        <begin position="37"/>
        <end position="56"/>
    </location>
</feature>
<organism evidence="2 3">
    <name type="scientific">Candidatus Kaiserbacteria bacterium RIFCSPHIGHO2_01_FULL_53_29</name>
    <dbReference type="NCBI Taxonomy" id="1798480"/>
    <lineage>
        <taxon>Bacteria</taxon>
        <taxon>Candidatus Kaiseribacteriota</taxon>
    </lineage>
</organism>
<evidence type="ECO:0000313" key="2">
    <source>
        <dbReference type="EMBL" id="OGG53537.1"/>
    </source>
</evidence>
<gene>
    <name evidence="2" type="ORF">A2851_03785</name>
</gene>
<feature type="transmembrane region" description="Helical" evidence="1">
    <location>
        <begin position="136"/>
        <end position="154"/>
    </location>
</feature>
<name>A0A1F6CWR8_9BACT</name>
<comment type="caution">
    <text evidence="2">The sequence shown here is derived from an EMBL/GenBank/DDBJ whole genome shotgun (WGS) entry which is preliminary data.</text>
</comment>
<feature type="transmembrane region" description="Helical" evidence="1">
    <location>
        <begin position="166"/>
        <end position="187"/>
    </location>
</feature>
<evidence type="ECO:0000313" key="3">
    <source>
        <dbReference type="Proteomes" id="UP000176863"/>
    </source>
</evidence>
<dbReference type="GO" id="GO:0016117">
    <property type="term" value="P:carotenoid biosynthetic process"/>
    <property type="evidence" value="ECO:0007669"/>
    <property type="project" value="UniProtKB-KW"/>
</dbReference>
<dbReference type="GO" id="GO:0045436">
    <property type="term" value="F:lycopene beta cyclase activity"/>
    <property type="evidence" value="ECO:0007669"/>
    <property type="project" value="UniProtKB-ARBA"/>
</dbReference>
<evidence type="ECO:0008006" key="4">
    <source>
        <dbReference type="Google" id="ProtNLM"/>
    </source>
</evidence>
<evidence type="ECO:0000256" key="1">
    <source>
        <dbReference type="SAM" id="Phobius"/>
    </source>
</evidence>
<feature type="transmembrane region" description="Helical" evidence="1">
    <location>
        <begin position="207"/>
        <end position="230"/>
    </location>
</feature>